<organism evidence="3 4">
    <name type="scientific">Aeromonas bestiarum</name>
    <dbReference type="NCBI Taxonomy" id="105751"/>
    <lineage>
        <taxon>Bacteria</taxon>
        <taxon>Pseudomonadati</taxon>
        <taxon>Pseudomonadota</taxon>
        <taxon>Gammaproteobacteria</taxon>
        <taxon>Aeromonadales</taxon>
        <taxon>Aeromonadaceae</taxon>
        <taxon>Aeromonas</taxon>
    </lineage>
</organism>
<reference evidence="3" key="1">
    <citation type="submission" date="2024-05" db="EMBL/GenBank/DDBJ databases">
        <title>WGS of Aeromonas isolates.</title>
        <authorList>
            <person name="Lee H."/>
        </authorList>
    </citation>
    <scope>NUCLEOTIDE SEQUENCE</scope>
    <source>
        <strain evidence="3">SU58-3</strain>
    </source>
</reference>
<gene>
    <name evidence="3" type="ORF">OB935_02760</name>
</gene>
<evidence type="ECO:0000256" key="1">
    <source>
        <dbReference type="ARBA" id="ARBA00022741"/>
    </source>
</evidence>
<keyword evidence="2" id="KW-0067">ATP-binding</keyword>
<keyword evidence="4" id="KW-1185">Reference proteome</keyword>
<accession>A0ABT7PUL4</accession>
<dbReference type="Gene3D" id="3.40.50.300">
    <property type="entry name" value="P-loop containing nucleotide triphosphate hydrolases"/>
    <property type="match status" value="1"/>
</dbReference>
<evidence type="ECO:0000313" key="3">
    <source>
        <dbReference type="EMBL" id="MDM5070775.1"/>
    </source>
</evidence>
<keyword evidence="1" id="KW-0547">Nucleotide-binding</keyword>
<dbReference type="SUPFAM" id="SSF52540">
    <property type="entry name" value="P-loop containing nucleoside triphosphate hydrolases"/>
    <property type="match status" value="1"/>
</dbReference>
<name>A0ABT7PUL4_9GAMM</name>
<dbReference type="PANTHER" id="PTHR43384">
    <property type="entry name" value="SEPTUM SITE-DETERMINING PROTEIN MIND HOMOLOG, CHLOROPLASTIC-RELATED"/>
    <property type="match status" value="1"/>
</dbReference>
<dbReference type="InterPro" id="IPR033756">
    <property type="entry name" value="YlxH/NBP35"/>
</dbReference>
<evidence type="ECO:0000256" key="2">
    <source>
        <dbReference type="ARBA" id="ARBA00022840"/>
    </source>
</evidence>
<dbReference type="Pfam" id="PF10609">
    <property type="entry name" value="ParA"/>
    <property type="match status" value="1"/>
</dbReference>
<comment type="caution">
    <text evidence="3">The sequence shown here is derived from an EMBL/GenBank/DDBJ whole genome shotgun (WGS) entry which is preliminary data.</text>
</comment>
<dbReference type="Gene3D" id="3.40.50.2300">
    <property type="match status" value="1"/>
</dbReference>
<dbReference type="PANTHER" id="PTHR43384:SF13">
    <property type="entry name" value="SLR0110 PROTEIN"/>
    <property type="match status" value="1"/>
</dbReference>
<dbReference type="Proteomes" id="UP001168107">
    <property type="component" value="Unassembled WGS sequence"/>
</dbReference>
<dbReference type="RefSeq" id="WP_290017127.1">
    <property type="nucleotide sequence ID" value="NZ_JAOPLL010000001.1"/>
</dbReference>
<proteinExistence type="predicted"/>
<dbReference type="InterPro" id="IPR050625">
    <property type="entry name" value="ParA/MinD_ATPase"/>
</dbReference>
<evidence type="ECO:0000313" key="4">
    <source>
        <dbReference type="Proteomes" id="UP001168107"/>
    </source>
</evidence>
<dbReference type="SUPFAM" id="SSF52172">
    <property type="entry name" value="CheY-like"/>
    <property type="match status" value="1"/>
</dbReference>
<dbReference type="EMBL" id="JAOPLL010000001">
    <property type="protein sequence ID" value="MDM5070775.1"/>
    <property type="molecule type" value="Genomic_DNA"/>
</dbReference>
<sequence length="377" mass="40455">MSEQVKQLVAVTRQPALSAGVDLVLARLADVETRQVPGSLAEARAHCLTQGAPDILLVEVENPQTLAADLAALAECCPPQMRLVLLGDRGDVTLFRWLISVGVDDYYPAPLDPDALRTGLLRLLGVPLATSLRKGRVICVVGAAGGVGTSTVAANLAMALADRHHRQVALLDLNLHHSRHPILLGSDYAPPGEQWWQATERLDGTLLAHTAHQLGPRLFLFYDEGQELVLGAEQLVAAVNVIAEHYSTLIIDVPDLRSHALQALLQQADVAIWLHDFSLGALRLLGQFPQGGPAQRRLLVGNHCRGKEGRVPAQALERVCGQPHAAVLPYDHGAFVRAERAGQPLIQQKSKLARALTSLAAELVGAQVAGRARGGRR</sequence>
<dbReference type="InterPro" id="IPR011006">
    <property type="entry name" value="CheY-like_superfamily"/>
</dbReference>
<protein>
    <submittedName>
        <fullName evidence="3">P-loop NTPase</fullName>
    </submittedName>
</protein>
<dbReference type="InterPro" id="IPR027417">
    <property type="entry name" value="P-loop_NTPase"/>
</dbReference>